<dbReference type="STRING" id="550983.A4R26_16435"/>
<gene>
    <name evidence="1" type="ORF">A4R26_16435</name>
</gene>
<dbReference type="EMBL" id="LWBP01000089">
    <property type="protein sequence ID" value="OQP64631.1"/>
    <property type="molecule type" value="Genomic_DNA"/>
</dbReference>
<keyword evidence="2" id="KW-1185">Reference proteome</keyword>
<dbReference type="Proteomes" id="UP000192276">
    <property type="component" value="Unassembled WGS sequence"/>
</dbReference>
<reference evidence="2" key="1">
    <citation type="submission" date="2016-04" db="EMBL/GenBank/DDBJ databases">
        <authorList>
            <person name="Chen L."/>
            <person name="Zhuang W."/>
            <person name="Wang G."/>
        </authorList>
    </citation>
    <scope>NUCLEOTIDE SEQUENCE [LARGE SCALE GENOMIC DNA]</scope>
    <source>
        <strain evidence="2">208</strain>
    </source>
</reference>
<name>A0A1V9G1Z3_9BACT</name>
<comment type="caution">
    <text evidence="1">The sequence shown here is derived from an EMBL/GenBank/DDBJ whole genome shotgun (WGS) entry which is preliminary data.</text>
</comment>
<dbReference type="AlphaFoldDB" id="A0A1V9G1Z3"/>
<accession>A0A1V9G1Z3</accession>
<sequence>MIAICLLVCTSISFSQQKQAIIEQRRPLMEQKADSAIANRTVKRMKELFSLTASQELELYNTGVTINNNRRQVFKSYWKSEAFRDQMAKVDSAADASYKAIVGVENYKLYKEVLSADVIRRQAIMQQRAGTQQKDTTTIKTTNP</sequence>
<protein>
    <submittedName>
        <fullName evidence="1">Uncharacterized protein</fullName>
    </submittedName>
</protein>
<evidence type="ECO:0000313" key="1">
    <source>
        <dbReference type="EMBL" id="OQP64631.1"/>
    </source>
</evidence>
<proteinExistence type="predicted"/>
<evidence type="ECO:0000313" key="2">
    <source>
        <dbReference type="Proteomes" id="UP000192276"/>
    </source>
</evidence>
<organism evidence="1 2">
    <name type="scientific">Niastella populi</name>
    <dbReference type="NCBI Taxonomy" id="550983"/>
    <lineage>
        <taxon>Bacteria</taxon>
        <taxon>Pseudomonadati</taxon>
        <taxon>Bacteroidota</taxon>
        <taxon>Chitinophagia</taxon>
        <taxon>Chitinophagales</taxon>
        <taxon>Chitinophagaceae</taxon>
        <taxon>Niastella</taxon>
    </lineage>
</organism>